<dbReference type="InterPro" id="IPR050572">
    <property type="entry name" value="Fe-S_Ferredoxin"/>
</dbReference>
<dbReference type="EMBL" id="JBHUFP010000008">
    <property type="protein sequence ID" value="MFD1806033.1"/>
    <property type="molecule type" value="Genomic_DNA"/>
</dbReference>
<protein>
    <submittedName>
        <fullName evidence="7">Ferredoxin-type protein NapF</fullName>
    </submittedName>
</protein>
<evidence type="ECO:0000259" key="6">
    <source>
        <dbReference type="PROSITE" id="PS51379"/>
    </source>
</evidence>
<keyword evidence="1" id="KW-0004">4Fe-4S</keyword>
<comment type="caution">
    <text evidence="7">The sequence shown here is derived from an EMBL/GenBank/DDBJ whole genome shotgun (WGS) entry which is preliminary data.</text>
</comment>
<evidence type="ECO:0000313" key="8">
    <source>
        <dbReference type="Proteomes" id="UP001597420"/>
    </source>
</evidence>
<dbReference type="PROSITE" id="PS51379">
    <property type="entry name" value="4FE4S_FER_2"/>
    <property type="match status" value="3"/>
</dbReference>
<keyword evidence="3" id="KW-0677">Repeat</keyword>
<feature type="domain" description="4Fe-4S ferredoxin-type" evidence="6">
    <location>
        <begin position="58"/>
        <end position="87"/>
    </location>
</feature>
<dbReference type="Pfam" id="PF13187">
    <property type="entry name" value="Fer4_9"/>
    <property type="match status" value="1"/>
</dbReference>
<dbReference type="NCBIfam" id="TIGR00402">
    <property type="entry name" value="napF"/>
    <property type="match status" value="1"/>
</dbReference>
<accession>A0ABW4NTU1</accession>
<keyword evidence="8" id="KW-1185">Reference proteome</keyword>
<evidence type="ECO:0000256" key="2">
    <source>
        <dbReference type="ARBA" id="ARBA00022723"/>
    </source>
</evidence>
<dbReference type="Proteomes" id="UP001597420">
    <property type="component" value="Unassembled WGS sequence"/>
</dbReference>
<reference evidence="8" key="1">
    <citation type="journal article" date="2019" name="Int. J. Syst. Evol. Microbiol.">
        <title>The Global Catalogue of Microorganisms (GCM) 10K type strain sequencing project: providing services to taxonomists for standard genome sequencing and annotation.</title>
        <authorList>
            <consortium name="The Broad Institute Genomics Platform"/>
            <consortium name="The Broad Institute Genome Sequencing Center for Infectious Disease"/>
            <person name="Wu L."/>
            <person name="Ma J."/>
        </authorList>
    </citation>
    <scope>NUCLEOTIDE SEQUENCE [LARGE SCALE GENOMIC DNA]</scope>
    <source>
        <strain evidence="8">CCM 7950</strain>
    </source>
</reference>
<feature type="domain" description="4Fe-4S ferredoxin-type" evidence="6">
    <location>
        <begin position="156"/>
        <end position="184"/>
    </location>
</feature>
<proteinExistence type="predicted"/>
<keyword evidence="4" id="KW-0408">Iron</keyword>
<dbReference type="InterPro" id="IPR004496">
    <property type="entry name" value="NapF"/>
</dbReference>
<evidence type="ECO:0000313" key="7">
    <source>
        <dbReference type="EMBL" id="MFD1806033.1"/>
    </source>
</evidence>
<dbReference type="PANTHER" id="PTHR43687">
    <property type="entry name" value="ADENYLYLSULFATE REDUCTASE, BETA SUBUNIT"/>
    <property type="match status" value="1"/>
</dbReference>
<organism evidence="7 8">
    <name type="scientific">Pasteurella oralis</name>
    <dbReference type="NCBI Taxonomy" id="1071947"/>
    <lineage>
        <taxon>Bacteria</taxon>
        <taxon>Pseudomonadati</taxon>
        <taxon>Pseudomonadota</taxon>
        <taxon>Gammaproteobacteria</taxon>
        <taxon>Pasteurellales</taxon>
        <taxon>Pasteurellaceae</taxon>
        <taxon>Pasteurella</taxon>
    </lineage>
</organism>
<feature type="domain" description="4Fe-4S ferredoxin-type" evidence="6">
    <location>
        <begin position="89"/>
        <end position="118"/>
    </location>
</feature>
<keyword evidence="2" id="KW-0479">Metal-binding</keyword>
<gene>
    <name evidence="7" type="primary">napF</name>
    <name evidence="7" type="ORF">ACFSAV_06565</name>
</gene>
<evidence type="ECO:0000256" key="1">
    <source>
        <dbReference type="ARBA" id="ARBA00022485"/>
    </source>
</evidence>
<dbReference type="PROSITE" id="PS00198">
    <property type="entry name" value="4FE4S_FER_1"/>
    <property type="match status" value="2"/>
</dbReference>
<dbReference type="PANTHER" id="PTHR43687:SF1">
    <property type="entry name" value="FERREDOXIN III"/>
    <property type="match status" value="1"/>
</dbReference>
<evidence type="ECO:0000256" key="5">
    <source>
        <dbReference type="ARBA" id="ARBA00023014"/>
    </source>
</evidence>
<dbReference type="SUPFAM" id="SSF54862">
    <property type="entry name" value="4Fe-4S ferredoxins"/>
    <property type="match status" value="1"/>
</dbReference>
<sequence>MPKCISDSSQNHRDERYYEAYLSHHRVSRRGLLRGLLGGREQAVKQEKRQQNRPPFAAKESLFVEICNGCGDCVKACPYGLIRLIEHKPVLDIDFSACDFCAQCAEVCERHALHRVFPADTELRPRFSSKCLTQQGQNCTECQQKCPQKAIVYQQNKLFVNQDCNGCGECKVSCFVSAVTLQHLSFASHL</sequence>
<keyword evidence="5" id="KW-0411">Iron-sulfur</keyword>
<evidence type="ECO:0000256" key="3">
    <source>
        <dbReference type="ARBA" id="ARBA00022737"/>
    </source>
</evidence>
<evidence type="ECO:0000256" key="4">
    <source>
        <dbReference type="ARBA" id="ARBA00023004"/>
    </source>
</evidence>
<dbReference type="InterPro" id="IPR017896">
    <property type="entry name" value="4Fe4S_Fe-S-bd"/>
</dbReference>
<name>A0ABW4NTU1_9PAST</name>
<dbReference type="Gene3D" id="3.30.70.20">
    <property type="match status" value="2"/>
</dbReference>
<dbReference type="RefSeq" id="WP_379097643.1">
    <property type="nucleotide sequence ID" value="NZ_JBHUFP010000008.1"/>
</dbReference>
<dbReference type="InterPro" id="IPR017900">
    <property type="entry name" value="4Fe4S_Fe_S_CS"/>
</dbReference>